<evidence type="ECO:0000313" key="4">
    <source>
        <dbReference type="EMBL" id="KAA5232249.1"/>
    </source>
</evidence>
<evidence type="ECO:0000313" key="8">
    <source>
        <dbReference type="Proteomes" id="UP000440198"/>
    </source>
</evidence>
<keyword evidence="8" id="KW-1185">Reference proteome</keyword>
<gene>
    <name evidence="3" type="ORF">ERS852397_00166</name>
    <name evidence="5" type="ORF">F2Z09_16925</name>
    <name evidence="4" type="ORF">F2Z22_02510</name>
</gene>
<feature type="domain" description="BIG2" evidence="2">
    <location>
        <begin position="127"/>
        <end position="206"/>
    </location>
</feature>
<dbReference type="EMBL" id="VWAG01000040">
    <property type="protein sequence ID" value="KAA5253999.1"/>
    <property type="molecule type" value="Genomic_DNA"/>
</dbReference>
<organism evidence="3 6">
    <name type="scientific">Bacteroides finegoldii</name>
    <dbReference type="NCBI Taxonomy" id="338188"/>
    <lineage>
        <taxon>Bacteria</taxon>
        <taxon>Pseudomonadati</taxon>
        <taxon>Bacteroidota</taxon>
        <taxon>Bacteroidia</taxon>
        <taxon>Bacteroidales</taxon>
        <taxon>Bacteroidaceae</taxon>
        <taxon>Bacteroides</taxon>
    </lineage>
</organism>
<dbReference type="SMART" id="SM00635">
    <property type="entry name" value="BID_2"/>
    <property type="match status" value="3"/>
</dbReference>
<feature type="chain" id="PRO_5044549733" evidence="1">
    <location>
        <begin position="19"/>
        <end position="478"/>
    </location>
</feature>
<evidence type="ECO:0000313" key="3">
    <source>
        <dbReference type="EMBL" id="CUN41195.1"/>
    </source>
</evidence>
<dbReference type="InterPro" id="IPR032502">
    <property type="entry name" value="DUF4979"/>
</dbReference>
<evidence type="ECO:0000313" key="7">
    <source>
        <dbReference type="Proteomes" id="UP000421791"/>
    </source>
</evidence>
<feature type="domain" description="BIG2" evidence="2">
    <location>
        <begin position="218"/>
        <end position="294"/>
    </location>
</feature>
<dbReference type="Gene3D" id="2.60.40.1080">
    <property type="match status" value="3"/>
</dbReference>
<reference evidence="3 6" key="1">
    <citation type="submission" date="2015-09" db="EMBL/GenBank/DDBJ databases">
        <authorList>
            <consortium name="Pathogen Informatics"/>
        </authorList>
    </citation>
    <scope>NUCLEOTIDE SEQUENCE [LARGE SCALE GENOMIC DNA]</scope>
    <source>
        <strain evidence="3 6">2789STDY5608840</strain>
    </source>
</reference>
<reference evidence="7 8" key="2">
    <citation type="journal article" date="2019" name="Nat. Med.">
        <title>A library of human gut bacterial isolates paired with longitudinal multiomics data enables mechanistic microbiome research.</title>
        <authorList>
            <person name="Poyet M."/>
            <person name="Groussin M."/>
            <person name="Gibbons S.M."/>
            <person name="Avila-Pacheco J."/>
            <person name="Jiang X."/>
            <person name="Kearney S.M."/>
            <person name="Perrotta A.R."/>
            <person name="Berdy B."/>
            <person name="Zhao S."/>
            <person name="Lieberman T.D."/>
            <person name="Swanson P.K."/>
            <person name="Smith M."/>
            <person name="Roesemann S."/>
            <person name="Alexander J.E."/>
            <person name="Rich S.A."/>
            <person name="Livny J."/>
            <person name="Vlamakis H."/>
            <person name="Clish C."/>
            <person name="Bullock K."/>
            <person name="Deik A."/>
            <person name="Scott J."/>
            <person name="Pierce K.A."/>
            <person name="Xavier R.J."/>
            <person name="Alm E.J."/>
        </authorList>
    </citation>
    <scope>NUCLEOTIDE SEQUENCE [LARGE SCALE GENOMIC DNA]</scope>
    <source>
        <strain evidence="5 8">BIOML-A2</strain>
        <strain evidence="4 7">BIOML-A6</strain>
    </source>
</reference>
<proteinExistence type="predicted"/>
<name>A0A173WS68_9BACE</name>
<dbReference type="Pfam" id="PF16351">
    <property type="entry name" value="DUF4979"/>
    <property type="match status" value="1"/>
</dbReference>
<feature type="signal peptide" evidence="1">
    <location>
        <begin position="1"/>
        <end position="18"/>
    </location>
</feature>
<dbReference type="InterPro" id="IPR003343">
    <property type="entry name" value="Big_2"/>
</dbReference>
<dbReference type="AlphaFoldDB" id="A0A173WS68"/>
<evidence type="ECO:0000313" key="5">
    <source>
        <dbReference type="EMBL" id="KAA5253999.1"/>
    </source>
</evidence>
<dbReference type="InterPro" id="IPR008964">
    <property type="entry name" value="Invasin/intimin_cell_adhesion"/>
</dbReference>
<dbReference type="RefSeq" id="WP_007754308.1">
    <property type="nucleotide sequence ID" value="NZ_CABIXA010000001.1"/>
</dbReference>
<dbReference type="Proteomes" id="UP000440198">
    <property type="component" value="Unassembled WGS sequence"/>
</dbReference>
<protein>
    <submittedName>
        <fullName evidence="3">Bacterial surface proteins containing Ig-like domains</fullName>
    </submittedName>
    <submittedName>
        <fullName evidence="4">DUF4979 domain-containing protein</fullName>
    </submittedName>
</protein>
<sequence>MKYTLLSLGLVAVFSLSACDDGKVFGDGLDEKTLISEIELTNVENGKLTLAATVDYTDSLITYKYSPEQPSNPKVKWTSSNEKVATVSQDGLVHAVSAGKANIMITPEVGFGATALFELTVVPEFKPITDFEFTEADKAELFASEERTLKPTILPADRTYSTITWKSSDTSIATVTKDGVVRGVDGGEEGRTVTITAVSLDRGGYEESFELKIMPIIYIDEITFGTQEDLLPGESVKLNFTTYPENATVASLTWTSSDPNVVEVSDQGVVTAKKYGEVTIMAATTMGQEFSTTVKVPKGLIKEDFDGETTSWFTNFKGASGEIKDGKFVVTMGSQNNEKWRGDIALSLDGKKTENTFVDPDNYPYVAIKISGIGFEGGTGNLTFDTSLGTYKKNGANGHEIMYGTDQIPVYYYDLTIENTFVNKSGATTLDGVTEFKTFQFKVADVLKSKYPAGKYEVYWIRTFKTKEALTEYVNANN</sequence>
<dbReference type="Proteomes" id="UP000095517">
    <property type="component" value="Unassembled WGS sequence"/>
</dbReference>
<keyword evidence="1" id="KW-0732">Signal</keyword>
<feature type="domain" description="BIG2" evidence="2">
    <location>
        <begin position="39"/>
        <end position="117"/>
    </location>
</feature>
<evidence type="ECO:0000256" key="1">
    <source>
        <dbReference type="SAM" id="SignalP"/>
    </source>
</evidence>
<dbReference type="STRING" id="338188.ERS852397_00166"/>
<dbReference type="EMBL" id="VWAK01000003">
    <property type="protein sequence ID" value="KAA5232249.1"/>
    <property type="molecule type" value="Genomic_DNA"/>
</dbReference>
<dbReference type="Proteomes" id="UP000421791">
    <property type="component" value="Unassembled WGS sequence"/>
</dbReference>
<dbReference type="EMBL" id="CYZH01000001">
    <property type="protein sequence ID" value="CUN41195.1"/>
    <property type="molecule type" value="Genomic_DNA"/>
</dbReference>
<dbReference type="SUPFAM" id="SSF49373">
    <property type="entry name" value="Invasin/intimin cell-adhesion fragments"/>
    <property type="match status" value="3"/>
</dbReference>
<evidence type="ECO:0000259" key="2">
    <source>
        <dbReference type="SMART" id="SM00635"/>
    </source>
</evidence>
<evidence type="ECO:0000313" key="6">
    <source>
        <dbReference type="Proteomes" id="UP000095517"/>
    </source>
</evidence>
<accession>A0A173WS68</accession>
<dbReference type="Pfam" id="PF02368">
    <property type="entry name" value="Big_2"/>
    <property type="match status" value="3"/>
</dbReference>
<dbReference type="GeneID" id="92988103"/>
<dbReference type="PROSITE" id="PS51257">
    <property type="entry name" value="PROKAR_LIPOPROTEIN"/>
    <property type="match status" value="1"/>
</dbReference>